<keyword evidence="1" id="KW-0238">DNA-binding</keyword>
<keyword evidence="2" id="KW-1185">Reference proteome</keyword>
<sequence>MPTEVSRSQVLAFRWHAHQLGRTSATAPDDCALLDLGIQDTGGDGAAWALRVRGTPPDTEGSLALAWTLRAAPHCYRRADLAAIAVATQPLSEADAGKRIFDANKPLKAAGIPALTALRKVATQMREIVTEPTVKGAMSSALTDRLPDPYQRFCRPCNTIHLYEMPFRLAALQAGLELRPGTSPPVLERIPSLRAGYFGGSGADAEPRFDVVRGFLRFFGPATPKHVAGYIDAPVKDVKAQWPADAVGVSVAGETRWILGDDLPALLDPPAPHGVRLLGPYDPYLQLRDRELLVPHTDQHKALWPVLGRPGVIIDGGEVVGLWRPRTSGRKLTVQITPWTPLTKPLRAAIDEQARRLAEHREVTLAAVTE</sequence>
<accession>A0A9X4LYH6</accession>
<dbReference type="PANTHER" id="PTHR38479:SF2">
    <property type="entry name" value="WINGED HELIX DNA-BINDING DOMAIN-CONTAINING PROTEIN"/>
    <property type="match status" value="1"/>
</dbReference>
<proteinExistence type="predicted"/>
<dbReference type="EMBL" id="JANRHA010000005">
    <property type="protein sequence ID" value="MDG3014664.1"/>
    <property type="molecule type" value="Genomic_DNA"/>
</dbReference>
<dbReference type="AlphaFoldDB" id="A0A9X4LYH6"/>
<comment type="caution">
    <text evidence="1">The sequence shown here is derived from an EMBL/GenBank/DDBJ whole genome shotgun (WGS) entry which is preliminary data.</text>
</comment>
<dbReference type="GO" id="GO:0003677">
    <property type="term" value="F:DNA binding"/>
    <property type="evidence" value="ECO:0007669"/>
    <property type="project" value="UniProtKB-KW"/>
</dbReference>
<dbReference type="PANTHER" id="PTHR38479">
    <property type="entry name" value="LMO0824 PROTEIN"/>
    <property type="match status" value="1"/>
</dbReference>
<evidence type="ECO:0000313" key="1">
    <source>
        <dbReference type="EMBL" id="MDG3014664.1"/>
    </source>
</evidence>
<protein>
    <submittedName>
        <fullName evidence="1">Winged helix DNA-binding domain-containing protein</fullName>
    </submittedName>
</protein>
<name>A0A9X4LYH6_9ACTN</name>
<reference evidence="1" key="1">
    <citation type="submission" date="2022-08" db="EMBL/GenBank/DDBJ databases">
        <title>Genome analysis of Corynebacteriales strain.</title>
        <authorList>
            <person name="Lee S.D."/>
        </authorList>
    </citation>
    <scope>NUCLEOTIDE SEQUENCE</scope>
    <source>
        <strain evidence="1">D3-21</strain>
    </source>
</reference>
<dbReference type="InterPro" id="IPR009351">
    <property type="entry name" value="AlkZ-like"/>
</dbReference>
<gene>
    <name evidence="1" type="ORF">NVS88_08850</name>
</gene>
<dbReference type="Pfam" id="PF06224">
    <property type="entry name" value="AlkZ-like"/>
    <property type="match status" value="1"/>
</dbReference>
<organism evidence="1 2">
    <name type="scientific">Speluncibacter jeojiensis</name>
    <dbReference type="NCBI Taxonomy" id="2710754"/>
    <lineage>
        <taxon>Bacteria</taxon>
        <taxon>Bacillati</taxon>
        <taxon>Actinomycetota</taxon>
        <taxon>Actinomycetes</taxon>
        <taxon>Mycobacteriales</taxon>
        <taxon>Speluncibacteraceae</taxon>
        <taxon>Speluncibacter</taxon>
    </lineage>
</organism>
<evidence type="ECO:0000313" key="2">
    <source>
        <dbReference type="Proteomes" id="UP001152755"/>
    </source>
</evidence>
<dbReference type="Proteomes" id="UP001152755">
    <property type="component" value="Unassembled WGS sequence"/>
</dbReference>
<dbReference type="RefSeq" id="WP_332519701.1">
    <property type="nucleotide sequence ID" value="NZ_JANRHA010000005.1"/>
</dbReference>